<dbReference type="PANTHER" id="PTHR47165">
    <property type="entry name" value="OS03G0429900 PROTEIN"/>
    <property type="match status" value="1"/>
</dbReference>
<sequence length="364" mass="41085">MSFLGVDLANVVGEIENTNIECNRNKDDDKKSHIRFRITDGRTSLNLTFFNQIGEEFEKALKANISAQVIVVIVSAKANEHEGSPCLNNYPATRFYFNVAHHSIKALKKSLLDRNKVVMMTDECEEAVVPIFTIAEIKKLGNEYKEKQVQCIITVKKIDQKSNWYDNVCTTCGEEVNIVEGRYKCVICSRSIPFPDKRFRLATICSDSTGVLAVILPDDEIQRIIGKNAFDLENEEEYDQSEVKFPKVLKDFEQKEFSLTLKISERNLDKTSNIYHALKVNGPLEKLGYHSPTNVQTNPAQEISAPLITIPSSSLKRSPPTAKSSSKARSKEKREGDGLEIEDNVPIGKYKIVKTEKVFMIICP</sequence>
<feature type="compositionally biased region" description="Low complexity" evidence="1">
    <location>
        <begin position="316"/>
        <end position="325"/>
    </location>
</feature>
<feature type="domain" description="Replication factor A C-terminal" evidence="2">
    <location>
        <begin position="150"/>
        <end position="273"/>
    </location>
</feature>
<evidence type="ECO:0000259" key="2">
    <source>
        <dbReference type="Pfam" id="PF08646"/>
    </source>
</evidence>
<gene>
    <name evidence="3" type="ORF">DCAR_0520281</name>
</gene>
<dbReference type="Proteomes" id="UP000077755">
    <property type="component" value="Chromosome 5"/>
</dbReference>
<dbReference type="InterPro" id="IPR013955">
    <property type="entry name" value="Rep_factor-A_C"/>
</dbReference>
<dbReference type="PANTHER" id="PTHR47165:SF4">
    <property type="entry name" value="OS03G0429900 PROTEIN"/>
    <property type="match status" value="1"/>
</dbReference>
<evidence type="ECO:0000256" key="1">
    <source>
        <dbReference type="SAM" id="MobiDB-lite"/>
    </source>
</evidence>
<reference evidence="3" key="1">
    <citation type="journal article" date="2016" name="Nat. Genet.">
        <title>A high-quality carrot genome assembly provides new insights into carotenoid accumulation and asterid genome evolution.</title>
        <authorList>
            <person name="Iorizzo M."/>
            <person name="Ellison S."/>
            <person name="Senalik D."/>
            <person name="Zeng P."/>
            <person name="Satapoomin P."/>
            <person name="Huang J."/>
            <person name="Bowman M."/>
            <person name="Iovene M."/>
            <person name="Sanseverino W."/>
            <person name="Cavagnaro P."/>
            <person name="Yildiz M."/>
            <person name="Macko-Podgorni A."/>
            <person name="Moranska E."/>
            <person name="Grzebelus E."/>
            <person name="Grzebelus D."/>
            <person name="Ashrafi H."/>
            <person name="Zheng Z."/>
            <person name="Cheng S."/>
            <person name="Spooner D."/>
            <person name="Van Deynze A."/>
            <person name="Simon P."/>
        </authorList>
    </citation>
    <scope>NUCLEOTIDE SEQUENCE</scope>
    <source>
        <tissue evidence="3">Leaf</tissue>
    </source>
</reference>
<dbReference type="InterPro" id="IPR012340">
    <property type="entry name" value="NA-bd_OB-fold"/>
</dbReference>
<proteinExistence type="predicted"/>
<dbReference type="Gene3D" id="2.40.50.140">
    <property type="entry name" value="Nucleic acid-binding proteins"/>
    <property type="match status" value="2"/>
</dbReference>
<dbReference type="SUPFAM" id="SSF50249">
    <property type="entry name" value="Nucleic acid-binding proteins"/>
    <property type="match status" value="2"/>
</dbReference>
<protein>
    <recommendedName>
        <fullName evidence="2">Replication factor A C-terminal domain-containing protein</fullName>
    </recommendedName>
</protein>
<evidence type="ECO:0000313" key="4">
    <source>
        <dbReference type="Proteomes" id="UP000077755"/>
    </source>
</evidence>
<accession>A0AAF1AZW4</accession>
<keyword evidence="4" id="KW-1185">Reference proteome</keyword>
<dbReference type="Pfam" id="PF08646">
    <property type="entry name" value="Rep_fac-A_C"/>
    <property type="match status" value="1"/>
</dbReference>
<reference evidence="3" key="2">
    <citation type="submission" date="2022-03" db="EMBL/GenBank/DDBJ databases">
        <title>Draft title - Genomic analysis of global carrot germplasm unveils the trajectory of domestication and the origin of high carotenoid orange carrot.</title>
        <authorList>
            <person name="Iorizzo M."/>
            <person name="Ellison S."/>
            <person name="Senalik D."/>
            <person name="Macko-Podgorni A."/>
            <person name="Grzebelus D."/>
            <person name="Bostan H."/>
            <person name="Rolling W."/>
            <person name="Curaba J."/>
            <person name="Simon P."/>
        </authorList>
    </citation>
    <scope>NUCLEOTIDE SEQUENCE</scope>
    <source>
        <tissue evidence="3">Leaf</tissue>
    </source>
</reference>
<evidence type="ECO:0000313" key="3">
    <source>
        <dbReference type="EMBL" id="WOH00905.1"/>
    </source>
</evidence>
<organism evidence="3 4">
    <name type="scientific">Daucus carota subsp. sativus</name>
    <name type="common">Carrot</name>
    <dbReference type="NCBI Taxonomy" id="79200"/>
    <lineage>
        <taxon>Eukaryota</taxon>
        <taxon>Viridiplantae</taxon>
        <taxon>Streptophyta</taxon>
        <taxon>Embryophyta</taxon>
        <taxon>Tracheophyta</taxon>
        <taxon>Spermatophyta</taxon>
        <taxon>Magnoliopsida</taxon>
        <taxon>eudicotyledons</taxon>
        <taxon>Gunneridae</taxon>
        <taxon>Pentapetalae</taxon>
        <taxon>asterids</taxon>
        <taxon>campanulids</taxon>
        <taxon>Apiales</taxon>
        <taxon>Apiaceae</taxon>
        <taxon>Apioideae</taxon>
        <taxon>Scandiceae</taxon>
        <taxon>Daucinae</taxon>
        <taxon>Daucus</taxon>
        <taxon>Daucus sect. Daucus</taxon>
    </lineage>
</organism>
<dbReference type="EMBL" id="CP093347">
    <property type="protein sequence ID" value="WOH00905.1"/>
    <property type="molecule type" value="Genomic_DNA"/>
</dbReference>
<feature type="region of interest" description="Disordered" evidence="1">
    <location>
        <begin position="308"/>
        <end position="339"/>
    </location>
</feature>
<dbReference type="AlphaFoldDB" id="A0AAF1AZW4"/>
<name>A0AAF1AZW4_DAUCS</name>